<sequence length="71" mass="8100">EGTVESSERATVIEQYLQELVKRASDTNLKGEALHQLWPSMFAEMVRDCVLEMRDRGAFRQASLAKLTETK</sequence>
<organism evidence="1 2">
    <name type="scientific">Goodea atripinnis</name>
    <dbReference type="NCBI Taxonomy" id="208336"/>
    <lineage>
        <taxon>Eukaryota</taxon>
        <taxon>Metazoa</taxon>
        <taxon>Chordata</taxon>
        <taxon>Craniata</taxon>
        <taxon>Vertebrata</taxon>
        <taxon>Euteleostomi</taxon>
        <taxon>Actinopterygii</taxon>
        <taxon>Neopterygii</taxon>
        <taxon>Teleostei</taxon>
        <taxon>Neoteleostei</taxon>
        <taxon>Acanthomorphata</taxon>
        <taxon>Ovalentaria</taxon>
        <taxon>Atherinomorphae</taxon>
        <taxon>Cyprinodontiformes</taxon>
        <taxon>Goodeidae</taxon>
        <taxon>Goodea</taxon>
    </lineage>
</organism>
<evidence type="ECO:0000313" key="2">
    <source>
        <dbReference type="Proteomes" id="UP001476798"/>
    </source>
</evidence>
<evidence type="ECO:0000313" key="1">
    <source>
        <dbReference type="EMBL" id="MEQ2181105.1"/>
    </source>
</evidence>
<dbReference type="EMBL" id="JAHRIO010070380">
    <property type="protein sequence ID" value="MEQ2181105.1"/>
    <property type="molecule type" value="Genomic_DNA"/>
</dbReference>
<keyword evidence="2" id="KW-1185">Reference proteome</keyword>
<protein>
    <submittedName>
        <fullName evidence="1">Uncharacterized protein</fullName>
    </submittedName>
</protein>
<gene>
    <name evidence="1" type="ORF">GOODEAATRI_007953</name>
</gene>
<proteinExistence type="predicted"/>
<feature type="non-terminal residue" evidence="1">
    <location>
        <position position="1"/>
    </location>
</feature>
<reference evidence="1 2" key="1">
    <citation type="submission" date="2021-06" db="EMBL/GenBank/DDBJ databases">
        <authorList>
            <person name="Palmer J.M."/>
        </authorList>
    </citation>
    <scope>NUCLEOTIDE SEQUENCE [LARGE SCALE GENOMIC DNA]</scope>
    <source>
        <strain evidence="1 2">GA_2019</strain>
        <tissue evidence="1">Muscle</tissue>
    </source>
</reference>
<dbReference type="Proteomes" id="UP001476798">
    <property type="component" value="Unassembled WGS sequence"/>
</dbReference>
<accession>A0ABV0PCC2</accession>
<comment type="caution">
    <text evidence="1">The sequence shown here is derived from an EMBL/GenBank/DDBJ whole genome shotgun (WGS) entry which is preliminary data.</text>
</comment>
<name>A0ABV0PCC2_9TELE</name>